<dbReference type="InterPro" id="IPR013783">
    <property type="entry name" value="Ig-like_fold"/>
</dbReference>
<accession>A0A2S4ZXN8</accession>
<feature type="non-terminal residue" evidence="3">
    <location>
        <position position="1"/>
    </location>
</feature>
<dbReference type="InterPro" id="IPR026444">
    <property type="entry name" value="Secre_tail"/>
</dbReference>
<dbReference type="CDD" id="cd00063">
    <property type="entry name" value="FN3"/>
    <property type="match status" value="1"/>
</dbReference>
<dbReference type="EMBL" id="PQVG01000020">
    <property type="protein sequence ID" value="POY35128.1"/>
    <property type="molecule type" value="Genomic_DNA"/>
</dbReference>
<dbReference type="Pfam" id="PF18962">
    <property type="entry name" value="Por_Secre_tail"/>
    <property type="match status" value="1"/>
</dbReference>
<dbReference type="InterPro" id="IPR045474">
    <property type="entry name" value="GEVED"/>
</dbReference>
<dbReference type="SMART" id="SM00060">
    <property type="entry name" value="FN3"/>
    <property type="match status" value="1"/>
</dbReference>
<dbReference type="Pfam" id="PF20009">
    <property type="entry name" value="GEVED"/>
    <property type="match status" value="1"/>
</dbReference>
<keyword evidence="4" id="KW-1185">Reference proteome</keyword>
<dbReference type="SUPFAM" id="SSF49265">
    <property type="entry name" value="Fibronectin type III"/>
    <property type="match status" value="1"/>
</dbReference>
<organism evidence="3 4">
    <name type="scientific">Flavobacterium alvei</name>
    <dbReference type="NCBI Taxonomy" id="2080416"/>
    <lineage>
        <taxon>Bacteria</taxon>
        <taxon>Pseudomonadati</taxon>
        <taxon>Bacteroidota</taxon>
        <taxon>Flavobacteriia</taxon>
        <taxon>Flavobacteriales</taxon>
        <taxon>Flavobacteriaceae</taxon>
        <taxon>Flavobacterium</taxon>
    </lineage>
</organism>
<dbReference type="InterPro" id="IPR003961">
    <property type="entry name" value="FN3_dom"/>
</dbReference>
<feature type="domain" description="Fibronectin type-III" evidence="2">
    <location>
        <begin position="187"/>
        <end position="272"/>
    </location>
</feature>
<comment type="caution">
    <text evidence="3">The sequence shown here is derived from an EMBL/GenBank/DDBJ whole genome shotgun (WGS) entry which is preliminary data.</text>
</comment>
<evidence type="ECO:0000256" key="1">
    <source>
        <dbReference type="ARBA" id="ARBA00022729"/>
    </source>
</evidence>
<evidence type="ECO:0000313" key="4">
    <source>
        <dbReference type="Proteomes" id="UP000237310"/>
    </source>
</evidence>
<sequence length="504" mass="52625">STPFPITTQGTTIVTWSFNDGNGQIVTADQNVIIDDTVAPALPNITAQCSVTPNAPTATVFCNETLTGTTTSTFPITTQGTTIVTWTFDDGNGNTTTQTQNVIIDDTTAPVADIASLPNVTGQNSVTVNAPTATDACKGTVTATTTSPLTYSTPGTYSIVWTYDDENGNTSTQNQTVIILDAIAPTQPTSLSASSTTTTTTNLIWTASTDNISVIGYDVYRGTALIASVAATNYAVTGLTANTAYTFSVIAKDAAGNASISSNIVNVTTLANAVVYCTSKGTSTTREKIGKVVLGSINNTSTGTAGYENFTAIATNATRGTAYTITITPSWTSSKRSEGYAVWIDYNADGDFADTGELVFSRAASTTTPISGTFTIPTTATIGATRMRVSMKYTGIPTACETFASGQVEDYTVTIVSSTARIAAKTNDSISSTILVYPNPTTGILNVTETSSTATYIIYNLIGQSIMKGNLSNNIIDVSNITTGNYLLEITDNGNITSKRIIKQ</sequence>
<dbReference type="InterPro" id="IPR036116">
    <property type="entry name" value="FN3_sf"/>
</dbReference>
<dbReference type="Gene3D" id="2.60.40.10">
    <property type="entry name" value="Immunoglobulins"/>
    <property type="match status" value="2"/>
</dbReference>
<proteinExistence type="predicted"/>
<dbReference type="Proteomes" id="UP000237310">
    <property type="component" value="Unassembled WGS sequence"/>
</dbReference>
<protein>
    <submittedName>
        <fullName evidence="3">Secretion protein</fullName>
    </submittedName>
</protein>
<dbReference type="OrthoDB" id="9808753at2"/>
<name>A0A2S4ZXN8_9FLAO</name>
<evidence type="ECO:0000259" key="2">
    <source>
        <dbReference type="PROSITE" id="PS50853"/>
    </source>
</evidence>
<dbReference type="AlphaFoldDB" id="A0A2S4ZXN8"/>
<keyword evidence="1" id="KW-0732">Signal</keyword>
<dbReference type="RefSeq" id="WP_133158907.1">
    <property type="nucleotide sequence ID" value="NZ_PQVG01000020.1"/>
</dbReference>
<reference evidence="3 4" key="1">
    <citation type="submission" date="2018-01" db="EMBL/GenBank/DDBJ databases">
        <authorList>
            <person name="Gaut B.S."/>
            <person name="Morton B.R."/>
            <person name="Clegg M.T."/>
            <person name="Duvall M.R."/>
        </authorList>
    </citation>
    <scope>NUCLEOTIDE SEQUENCE [LARGE SCALE GENOMIC DNA]</scope>
    <source>
        <strain evidence="3 4">HR-AY</strain>
    </source>
</reference>
<dbReference type="NCBIfam" id="TIGR04183">
    <property type="entry name" value="Por_Secre_tail"/>
    <property type="match status" value="1"/>
</dbReference>
<dbReference type="PROSITE" id="PS50853">
    <property type="entry name" value="FN3"/>
    <property type="match status" value="1"/>
</dbReference>
<gene>
    <name evidence="3" type="ORF">C3L50_16185</name>
</gene>
<dbReference type="Pfam" id="PF00041">
    <property type="entry name" value="fn3"/>
    <property type="match status" value="1"/>
</dbReference>
<evidence type="ECO:0000313" key="3">
    <source>
        <dbReference type="EMBL" id="POY35128.1"/>
    </source>
</evidence>